<accession>A0A6J7E3Q3</accession>
<proteinExistence type="predicted"/>
<dbReference type="CDD" id="cd16343">
    <property type="entry name" value="LMWPTP"/>
    <property type="match status" value="1"/>
</dbReference>
<name>A0A6J7E3Q3_9ZZZZ</name>
<protein>
    <recommendedName>
        <fullName evidence="1">protein-tyrosine-phosphatase</fullName>
        <ecNumber evidence="1">3.1.3.48</ecNumber>
    </recommendedName>
</protein>
<feature type="domain" description="Phosphotyrosine protein phosphatase I" evidence="2">
    <location>
        <begin position="2"/>
        <end position="155"/>
    </location>
</feature>
<sequence length="159" mass="17786">MVCMGNICRSPMAAAVLSQRTAEWTSPKIVVASAGTGAWHVGQGPHPTSQKVWENAGYGYTHSARQFQSSDFFTNDLILVMDSNNFTNVIKLANNDESRNKVFYLRNFDVTLKNIDPTSSDYFKLEVPDPYNQSIEAYEETLAMVERAVDGLLIELKNL</sequence>
<gene>
    <name evidence="3" type="ORF">UFOPK3342_01246</name>
</gene>
<dbReference type="SMART" id="SM00226">
    <property type="entry name" value="LMWPc"/>
    <property type="match status" value="1"/>
</dbReference>
<reference evidence="3" key="1">
    <citation type="submission" date="2020-05" db="EMBL/GenBank/DDBJ databases">
        <authorList>
            <person name="Chiriac C."/>
            <person name="Salcher M."/>
            <person name="Ghai R."/>
            <person name="Kavagutti S V."/>
        </authorList>
    </citation>
    <scope>NUCLEOTIDE SEQUENCE</scope>
</reference>
<dbReference type="PANTHER" id="PTHR11717">
    <property type="entry name" value="LOW MOLECULAR WEIGHT PROTEIN TYROSINE PHOSPHATASE"/>
    <property type="match status" value="1"/>
</dbReference>
<dbReference type="GO" id="GO:0004725">
    <property type="term" value="F:protein tyrosine phosphatase activity"/>
    <property type="evidence" value="ECO:0007669"/>
    <property type="project" value="UniProtKB-EC"/>
</dbReference>
<dbReference type="SUPFAM" id="SSF52788">
    <property type="entry name" value="Phosphotyrosine protein phosphatases I"/>
    <property type="match status" value="1"/>
</dbReference>
<dbReference type="EC" id="3.1.3.48" evidence="1"/>
<dbReference type="AlphaFoldDB" id="A0A6J7E3Q3"/>
<dbReference type="Gene3D" id="3.40.50.2300">
    <property type="match status" value="1"/>
</dbReference>
<dbReference type="Pfam" id="PF01451">
    <property type="entry name" value="LMWPc"/>
    <property type="match status" value="1"/>
</dbReference>
<evidence type="ECO:0000313" key="3">
    <source>
        <dbReference type="EMBL" id="CAB4875720.1"/>
    </source>
</evidence>
<evidence type="ECO:0000256" key="1">
    <source>
        <dbReference type="ARBA" id="ARBA00013064"/>
    </source>
</evidence>
<dbReference type="EMBL" id="CAFBLH010000047">
    <property type="protein sequence ID" value="CAB4875720.1"/>
    <property type="molecule type" value="Genomic_DNA"/>
</dbReference>
<organism evidence="3">
    <name type="scientific">freshwater metagenome</name>
    <dbReference type="NCBI Taxonomy" id="449393"/>
    <lineage>
        <taxon>unclassified sequences</taxon>
        <taxon>metagenomes</taxon>
        <taxon>ecological metagenomes</taxon>
    </lineage>
</organism>
<dbReference type="PANTHER" id="PTHR11717:SF7">
    <property type="entry name" value="LOW MOLECULAR WEIGHT PHOSPHOTYROSINE PROTEIN PHOSPHATASE"/>
    <property type="match status" value="1"/>
</dbReference>
<dbReference type="InterPro" id="IPR023485">
    <property type="entry name" value="Ptyr_pPase"/>
</dbReference>
<evidence type="ECO:0000259" key="2">
    <source>
        <dbReference type="SMART" id="SM00226"/>
    </source>
</evidence>
<dbReference type="InterPro" id="IPR036196">
    <property type="entry name" value="Ptyr_pPase_sf"/>
</dbReference>
<dbReference type="InterPro" id="IPR050438">
    <property type="entry name" value="LMW_PTPase"/>
</dbReference>